<dbReference type="AlphaFoldDB" id="A0A1Y2G185"/>
<evidence type="ECO:0000256" key="1">
    <source>
        <dbReference type="SAM" id="MobiDB-lite"/>
    </source>
</evidence>
<comment type="caution">
    <text evidence="2">The sequence shown here is derived from an EMBL/GenBank/DDBJ whole genome shotgun (WGS) entry which is preliminary data.</text>
</comment>
<gene>
    <name evidence="2" type="ORF">BCR35DRAFT_350466</name>
</gene>
<name>A0A1Y2G185_9BASI</name>
<dbReference type="EMBL" id="MCGR01000006">
    <property type="protein sequence ID" value="ORY89489.1"/>
    <property type="molecule type" value="Genomic_DNA"/>
</dbReference>
<accession>A0A1Y2G185</accession>
<feature type="region of interest" description="Disordered" evidence="1">
    <location>
        <begin position="559"/>
        <end position="602"/>
    </location>
</feature>
<feature type="compositionally biased region" description="Acidic residues" evidence="1">
    <location>
        <begin position="582"/>
        <end position="595"/>
    </location>
</feature>
<evidence type="ECO:0000313" key="2">
    <source>
        <dbReference type="EMBL" id="ORY89489.1"/>
    </source>
</evidence>
<proteinExistence type="predicted"/>
<protein>
    <recommendedName>
        <fullName evidence="4">MYND-type domain-containing protein</fullName>
    </recommendedName>
</protein>
<evidence type="ECO:0000313" key="3">
    <source>
        <dbReference type="Proteomes" id="UP000193467"/>
    </source>
</evidence>
<dbReference type="InParanoid" id="A0A1Y2G185"/>
<sequence>MPPRRRNTPGGRASVPPLPVDVHLPRHWRDREGGLRLWACMLEELTAAWLAEKPEELDPIRLSRFLDEAAFADREEGKRMVQHQADMLSEKVTAADWEEAYVKKWDAMSVHEREALFLDILSRSQEISEMQHGDSLGARFNCPEFSLEEMTGGDGSGLWRLVSALSTEGRIIDGERQIFVRNTAWEKKFGFNIDDETSLPPSKALRAYQEEMRLRRHSKLLEMTGGLLKFIRDPNAEFNLSERFKTPKPRAAERERGTVAVREGFLPKINSFDPTVKCCAGCYKTAAQIKPRTFSNCGRCYKIGRIVPYCSPQCQRNNYKGGWKHKESCGQPLQHSTLVPTFSAGPSVAALNIHLLNILRIAEAFPESRAVWWFVRPAVGSNPVRFNPLAVEEPFDTAQRDTERMIEIRIAAIHERDDDSLGILLAFLLECPGAVWDRAERGNTYIRGRGESAPEDFEMNDPNRSKIQPNVLRQQLKDAFEINEQRLVELITIGKAAVSQDGREVEREVLQRFINLREEEEMQKSMVEQGGKKGLAMGNWRWFAPGQRKQLTPEEFAALTLGGKKKGDEAAERERLEKEDGWESAESSEEEESDVETSSSVD</sequence>
<dbReference type="OrthoDB" id="3149405at2759"/>
<feature type="compositionally biased region" description="Basic and acidic residues" evidence="1">
    <location>
        <begin position="565"/>
        <end position="581"/>
    </location>
</feature>
<keyword evidence="3" id="KW-1185">Reference proteome</keyword>
<dbReference type="Proteomes" id="UP000193467">
    <property type="component" value="Unassembled WGS sequence"/>
</dbReference>
<organism evidence="2 3">
    <name type="scientific">Leucosporidium creatinivorum</name>
    <dbReference type="NCBI Taxonomy" id="106004"/>
    <lineage>
        <taxon>Eukaryota</taxon>
        <taxon>Fungi</taxon>
        <taxon>Dikarya</taxon>
        <taxon>Basidiomycota</taxon>
        <taxon>Pucciniomycotina</taxon>
        <taxon>Microbotryomycetes</taxon>
        <taxon>Leucosporidiales</taxon>
        <taxon>Leucosporidium</taxon>
    </lineage>
</organism>
<dbReference type="Gene3D" id="6.10.140.2220">
    <property type="match status" value="1"/>
</dbReference>
<reference evidence="2 3" key="1">
    <citation type="submission" date="2016-07" db="EMBL/GenBank/DDBJ databases">
        <title>Pervasive Adenine N6-methylation of Active Genes in Fungi.</title>
        <authorList>
            <consortium name="DOE Joint Genome Institute"/>
            <person name="Mondo S.J."/>
            <person name="Dannebaum R.O."/>
            <person name="Kuo R.C."/>
            <person name="Labutti K."/>
            <person name="Haridas S."/>
            <person name="Kuo A."/>
            <person name="Salamov A."/>
            <person name="Ahrendt S.R."/>
            <person name="Lipzen A."/>
            <person name="Sullivan W."/>
            <person name="Andreopoulos W.B."/>
            <person name="Clum A."/>
            <person name="Lindquist E."/>
            <person name="Daum C."/>
            <person name="Ramamoorthy G.K."/>
            <person name="Gryganskyi A."/>
            <person name="Culley D."/>
            <person name="Magnuson J.K."/>
            <person name="James T.Y."/>
            <person name="O'Malley M.A."/>
            <person name="Stajich J.E."/>
            <person name="Spatafora J.W."/>
            <person name="Visel A."/>
            <person name="Grigoriev I.V."/>
        </authorList>
    </citation>
    <scope>NUCLEOTIDE SEQUENCE [LARGE SCALE GENOMIC DNA]</scope>
    <source>
        <strain evidence="2 3">62-1032</strain>
    </source>
</reference>
<evidence type="ECO:0008006" key="4">
    <source>
        <dbReference type="Google" id="ProtNLM"/>
    </source>
</evidence>